<dbReference type="PROSITE" id="PS50932">
    <property type="entry name" value="HTH_LACI_2"/>
    <property type="match status" value="1"/>
</dbReference>
<dbReference type="EMBL" id="OCNE01000005">
    <property type="protein sequence ID" value="SOD62345.1"/>
    <property type="molecule type" value="Genomic_DNA"/>
</dbReference>
<dbReference type="Pfam" id="PF00356">
    <property type="entry name" value="LacI"/>
    <property type="match status" value="1"/>
</dbReference>
<dbReference type="AlphaFoldDB" id="A0A286DUK8"/>
<dbReference type="CDD" id="cd06267">
    <property type="entry name" value="PBP1_LacI_sugar_binding-like"/>
    <property type="match status" value="1"/>
</dbReference>
<evidence type="ECO:0000256" key="2">
    <source>
        <dbReference type="ARBA" id="ARBA00023125"/>
    </source>
</evidence>
<accession>A0A286DUK8</accession>
<evidence type="ECO:0000259" key="4">
    <source>
        <dbReference type="PROSITE" id="PS50932"/>
    </source>
</evidence>
<dbReference type="PRINTS" id="PR00036">
    <property type="entry name" value="HTHLACI"/>
</dbReference>
<dbReference type="RefSeq" id="WP_097230822.1">
    <property type="nucleotide sequence ID" value="NZ_OCNE01000005.1"/>
</dbReference>
<dbReference type="Gene3D" id="3.40.50.2300">
    <property type="match status" value="2"/>
</dbReference>
<dbReference type="Pfam" id="PF13377">
    <property type="entry name" value="Peripla_BP_3"/>
    <property type="match status" value="1"/>
</dbReference>
<dbReference type="InterPro" id="IPR000843">
    <property type="entry name" value="HTH_LacI"/>
</dbReference>
<evidence type="ECO:0000256" key="1">
    <source>
        <dbReference type="ARBA" id="ARBA00023015"/>
    </source>
</evidence>
<evidence type="ECO:0000313" key="5">
    <source>
        <dbReference type="EMBL" id="SOD62345.1"/>
    </source>
</evidence>
<keyword evidence="3" id="KW-0804">Transcription</keyword>
<dbReference type="CDD" id="cd01392">
    <property type="entry name" value="HTH_LacI"/>
    <property type="match status" value="1"/>
</dbReference>
<keyword evidence="1" id="KW-0805">Transcription regulation</keyword>
<dbReference type="InterPro" id="IPR010982">
    <property type="entry name" value="Lambda_DNA-bd_dom_sf"/>
</dbReference>
<keyword evidence="2" id="KW-0238">DNA-binding</keyword>
<dbReference type="Gene3D" id="1.10.260.40">
    <property type="entry name" value="lambda repressor-like DNA-binding domains"/>
    <property type="match status" value="1"/>
</dbReference>
<organism evidence="5 6">
    <name type="scientific">Streptomyces zhaozhouensis</name>
    <dbReference type="NCBI Taxonomy" id="1300267"/>
    <lineage>
        <taxon>Bacteria</taxon>
        <taxon>Bacillati</taxon>
        <taxon>Actinomycetota</taxon>
        <taxon>Actinomycetes</taxon>
        <taxon>Kitasatosporales</taxon>
        <taxon>Streptomycetaceae</taxon>
        <taxon>Streptomyces</taxon>
    </lineage>
</organism>
<gene>
    <name evidence="5" type="ORF">SAMN06297387_105161</name>
</gene>
<dbReference type="SMART" id="SM00354">
    <property type="entry name" value="HTH_LACI"/>
    <property type="match status" value="1"/>
</dbReference>
<dbReference type="Proteomes" id="UP000219072">
    <property type="component" value="Unassembled WGS sequence"/>
</dbReference>
<dbReference type="OrthoDB" id="3510266at2"/>
<dbReference type="PROSITE" id="PS00356">
    <property type="entry name" value="HTH_LACI_1"/>
    <property type="match status" value="1"/>
</dbReference>
<dbReference type="PANTHER" id="PTHR30146:SF109">
    <property type="entry name" value="HTH-TYPE TRANSCRIPTIONAL REGULATOR GALS"/>
    <property type="match status" value="1"/>
</dbReference>
<dbReference type="SUPFAM" id="SSF47413">
    <property type="entry name" value="lambda repressor-like DNA-binding domains"/>
    <property type="match status" value="1"/>
</dbReference>
<dbReference type="InterPro" id="IPR046335">
    <property type="entry name" value="LacI/GalR-like_sensor"/>
</dbReference>
<sequence length="333" mass="35005">MRVTIADVARNAAVSKTTVSRVLNGKGEVDSETAERVRTVIAELGYVPSARAVGLARGNSRTLAMLVPSLTWPWSAEVLQGVADTLEAAGYGLLLFTCNRGEESMAQFTSQVSARAFDGVLVIEPENTRGSIAALHHQGLPLVLVDDRGQGAAFPSVSTTNRAGGASAAHHLLTSGRRAPLVVTGPAHFGCVRDRLGGFADVLTEHGVGQPASRTFEGDFTVRCGQHVIERALADGLAFDSVFCHNDLSATGVLHALRAAGRRVPDDVAVIGFDDIPIAAYTEPSLTTVRQPMQAMGEAAARRMLDHLSGTTALRPDALVLPTELVIRSSAPG</sequence>
<dbReference type="InterPro" id="IPR028082">
    <property type="entry name" value="Peripla_BP_I"/>
</dbReference>
<keyword evidence="6" id="KW-1185">Reference proteome</keyword>
<evidence type="ECO:0000256" key="3">
    <source>
        <dbReference type="ARBA" id="ARBA00023163"/>
    </source>
</evidence>
<dbReference type="GO" id="GO:0003700">
    <property type="term" value="F:DNA-binding transcription factor activity"/>
    <property type="evidence" value="ECO:0007669"/>
    <property type="project" value="TreeGrafter"/>
</dbReference>
<dbReference type="PANTHER" id="PTHR30146">
    <property type="entry name" value="LACI-RELATED TRANSCRIPTIONAL REPRESSOR"/>
    <property type="match status" value="1"/>
</dbReference>
<protein>
    <submittedName>
        <fullName evidence="5">Transcriptional regulator, LacI family</fullName>
    </submittedName>
</protein>
<feature type="domain" description="HTH lacI-type" evidence="4">
    <location>
        <begin position="3"/>
        <end position="57"/>
    </location>
</feature>
<proteinExistence type="predicted"/>
<evidence type="ECO:0000313" key="6">
    <source>
        <dbReference type="Proteomes" id="UP000219072"/>
    </source>
</evidence>
<name>A0A286DUK8_9ACTN</name>
<dbReference type="GO" id="GO:0000976">
    <property type="term" value="F:transcription cis-regulatory region binding"/>
    <property type="evidence" value="ECO:0007669"/>
    <property type="project" value="TreeGrafter"/>
</dbReference>
<dbReference type="SUPFAM" id="SSF53822">
    <property type="entry name" value="Periplasmic binding protein-like I"/>
    <property type="match status" value="1"/>
</dbReference>
<reference evidence="5 6" key="1">
    <citation type="submission" date="2017-09" db="EMBL/GenBank/DDBJ databases">
        <authorList>
            <person name="Ehlers B."/>
            <person name="Leendertz F.H."/>
        </authorList>
    </citation>
    <scope>NUCLEOTIDE SEQUENCE [LARGE SCALE GENOMIC DNA]</scope>
    <source>
        <strain evidence="5 6">CGMCC 4.7095</strain>
    </source>
</reference>